<name>A0AAN9TA01_9HEMI</name>
<organism evidence="3 4">
    <name type="scientific">Parthenolecanium corni</name>
    <dbReference type="NCBI Taxonomy" id="536013"/>
    <lineage>
        <taxon>Eukaryota</taxon>
        <taxon>Metazoa</taxon>
        <taxon>Ecdysozoa</taxon>
        <taxon>Arthropoda</taxon>
        <taxon>Hexapoda</taxon>
        <taxon>Insecta</taxon>
        <taxon>Pterygota</taxon>
        <taxon>Neoptera</taxon>
        <taxon>Paraneoptera</taxon>
        <taxon>Hemiptera</taxon>
        <taxon>Sternorrhyncha</taxon>
        <taxon>Coccoidea</taxon>
        <taxon>Coccidae</taxon>
        <taxon>Parthenolecanium</taxon>
    </lineage>
</organism>
<keyword evidence="1" id="KW-0812">Transmembrane</keyword>
<proteinExistence type="predicted"/>
<dbReference type="Proteomes" id="UP001367676">
    <property type="component" value="Unassembled WGS sequence"/>
</dbReference>
<evidence type="ECO:0000313" key="4">
    <source>
        <dbReference type="Proteomes" id="UP001367676"/>
    </source>
</evidence>
<keyword evidence="1" id="KW-0472">Membrane</keyword>
<dbReference type="InterPro" id="IPR000008">
    <property type="entry name" value="C2_dom"/>
</dbReference>
<dbReference type="GO" id="GO:0005544">
    <property type="term" value="F:calcium-dependent phospholipid binding"/>
    <property type="evidence" value="ECO:0007669"/>
    <property type="project" value="TreeGrafter"/>
</dbReference>
<gene>
    <name evidence="3" type="ORF">V9T40_013032</name>
</gene>
<dbReference type="SUPFAM" id="SSF49562">
    <property type="entry name" value="C2 domain (Calcium/lipid-binding domain, CaLB)"/>
    <property type="match status" value="1"/>
</dbReference>
<evidence type="ECO:0000256" key="1">
    <source>
        <dbReference type="SAM" id="Phobius"/>
    </source>
</evidence>
<dbReference type="GO" id="GO:0005886">
    <property type="term" value="C:plasma membrane"/>
    <property type="evidence" value="ECO:0007669"/>
    <property type="project" value="TreeGrafter"/>
</dbReference>
<dbReference type="GO" id="GO:0000149">
    <property type="term" value="F:SNARE binding"/>
    <property type="evidence" value="ECO:0007669"/>
    <property type="project" value="TreeGrafter"/>
</dbReference>
<dbReference type="GO" id="GO:0005509">
    <property type="term" value="F:calcium ion binding"/>
    <property type="evidence" value="ECO:0007669"/>
    <property type="project" value="TreeGrafter"/>
</dbReference>
<keyword evidence="1" id="KW-1133">Transmembrane helix</keyword>
<protein>
    <recommendedName>
        <fullName evidence="2">C2 domain-containing protein</fullName>
    </recommendedName>
</protein>
<evidence type="ECO:0000259" key="2">
    <source>
        <dbReference type="PROSITE" id="PS50004"/>
    </source>
</evidence>
<dbReference type="Pfam" id="PF00168">
    <property type="entry name" value="C2"/>
    <property type="match status" value="1"/>
</dbReference>
<dbReference type="PRINTS" id="PR00360">
    <property type="entry name" value="C2DOMAIN"/>
</dbReference>
<dbReference type="GO" id="GO:0030276">
    <property type="term" value="F:clathrin binding"/>
    <property type="evidence" value="ECO:0007669"/>
    <property type="project" value="TreeGrafter"/>
</dbReference>
<dbReference type="PANTHER" id="PTHR10024">
    <property type="entry name" value="SYNAPTOTAGMIN"/>
    <property type="match status" value="1"/>
</dbReference>
<comment type="caution">
    <text evidence="3">The sequence shown here is derived from an EMBL/GenBank/DDBJ whole genome shotgun (WGS) entry which is preliminary data.</text>
</comment>
<dbReference type="GO" id="GO:0017156">
    <property type="term" value="P:calcium-ion regulated exocytosis"/>
    <property type="evidence" value="ECO:0007669"/>
    <property type="project" value="TreeGrafter"/>
</dbReference>
<feature type="domain" description="C2" evidence="2">
    <location>
        <begin position="1"/>
        <end position="139"/>
    </location>
</feature>
<dbReference type="InterPro" id="IPR035892">
    <property type="entry name" value="C2_domain_sf"/>
</dbReference>
<dbReference type="GO" id="GO:0070382">
    <property type="term" value="C:exocytic vesicle"/>
    <property type="evidence" value="ECO:0007669"/>
    <property type="project" value="TreeGrafter"/>
</dbReference>
<dbReference type="EMBL" id="JBBCAQ010000036">
    <property type="protein sequence ID" value="KAK7576746.1"/>
    <property type="molecule type" value="Genomic_DNA"/>
</dbReference>
<dbReference type="GO" id="GO:0001786">
    <property type="term" value="F:phosphatidylserine binding"/>
    <property type="evidence" value="ECO:0007669"/>
    <property type="project" value="TreeGrafter"/>
</dbReference>
<accession>A0AAN9TA01</accession>
<keyword evidence="4" id="KW-1185">Reference proteome</keyword>
<dbReference type="Gene3D" id="2.60.40.150">
    <property type="entry name" value="C2 domain"/>
    <property type="match status" value="1"/>
</dbReference>
<evidence type="ECO:0000313" key="3">
    <source>
        <dbReference type="EMBL" id="KAK7576746.1"/>
    </source>
</evidence>
<feature type="transmembrane region" description="Helical" evidence="1">
    <location>
        <begin position="7"/>
        <end position="32"/>
    </location>
</feature>
<dbReference type="SMART" id="SM00239">
    <property type="entry name" value="C2"/>
    <property type="match status" value="1"/>
</dbReference>
<dbReference type="PANTHER" id="PTHR10024:SF374">
    <property type="entry name" value="C2 DOMAIN-CONTAINING PROTEIN"/>
    <property type="match status" value="1"/>
</dbReference>
<reference evidence="3 4" key="1">
    <citation type="submission" date="2024-03" db="EMBL/GenBank/DDBJ databases">
        <title>Adaptation during the transition from Ophiocordyceps entomopathogen to insect associate is accompanied by gene loss and intensified selection.</title>
        <authorList>
            <person name="Ward C.M."/>
            <person name="Onetto C.A."/>
            <person name="Borneman A.R."/>
        </authorList>
    </citation>
    <scope>NUCLEOTIDE SEQUENCE [LARGE SCALE GENOMIC DNA]</scope>
    <source>
        <strain evidence="3">AWRI1</strain>
        <tissue evidence="3">Single Adult Female</tissue>
    </source>
</reference>
<dbReference type="AlphaFoldDB" id="A0AAN9TA01"/>
<sequence>MAAVTSIYCIVYSSLCLSLYSVYIYSLILLTFCKSISHLCISDPYVKIYLICGNKRIRKKRTSVKHSTLNPVYNEAVTFDVPSANVEEVSLIVKVIDYDRIGYDELMGCVGIGTSYNGTGRDHWLDMLDNPRKPVAQWYTLMDSIPGPSPPTNSSIRFNCLTRR</sequence>
<dbReference type="PROSITE" id="PS50004">
    <property type="entry name" value="C2"/>
    <property type="match status" value="1"/>
</dbReference>